<evidence type="ECO:0000313" key="2">
    <source>
        <dbReference type="EMBL" id="KAF6832256.1"/>
    </source>
</evidence>
<sequence>MEPAPYFVYSLQPINNTKILTMGIPNPQGGWRGCRHRLVGMDAADRCVGQTRRQRQGPGARPQGPYTIACA</sequence>
<organism evidence="2 3">
    <name type="scientific">Colletotrichum musicola</name>
    <dbReference type="NCBI Taxonomy" id="2175873"/>
    <lineage>
        <taxon>Eukaryota</taxon>
        <taxon>Fungi</taxon>
        <taxon>Dikarya</taxon>
        <taxon>Ascomycota</taxon>
        <taxon>Pezizomycotina</taxon>
        <taxon>Sordariomycetes</taxon>
        <taxon>Hypocreomycetidae</taxon>
        <taxon>Glomerellales</taxon>
        <taxon>Glomerellaceae</taxon>
        <taxon>Colletotrichum</taxon>
        <taxon>Colletotrichum orchidearum species complex</taxon>
    </lineage>
</organism>
<evidence type="ECO:0000256" key="1">
    <source>
        <dbReference type="SAM" id="MobiDB-lite"/>
    </source>
</evidence>
<dbReference type="Proteomes" id="UP000639643">
    <property type="component" value="Unassembled WGS sequence"/>
</dbReference>
<gene>
    <name evidence="2" type="ORF">CMUS01_06996</name>
</gene>
<keyword evidence="3" id="KW-1185">Reference proteome</keyword>
<evidence type="ECO:0000313" key="3">
    <source>
        <dbReference type="Proteomes" id="UP000639643"/>
    </source>
</evidence>
<accession>A0A8H6KK58</accession>
<feature type="compositionally biased region" description="Low complexity" evidence="1">
    <location>
        <begin position="56"/>
        <end position="65"/>
    </location>
</feature>
<dbReference type="AlphaFoldDB" id="A0A8H6KK58"/>
<protein>
    <submittedName>
        <fullName evidence="2">Uncharacterized protein</fullName>
    </submittedName>
</protein>
<proteinExistence type="predicted"/>
<comment type="caution">
    <text evidence="2">The sequence shown here is derived from an EMBL/GenBank/DDBJ whole genome shotgun (WGS) entry which is preliminary data.</text>
</comment>
<reference evidence="2" key="1">
    <citation type="journal article" date="2020" name="Phytopathology">
        <title>Genome Sequence Resources of Colletotrichum truncatum, C. plurivorum, C. musicola, and C. sojae: Four Species Pathogenic to Soybean (Glycine max).</title>
        <authorList>
            <person name="Rogerio F."/>
            <person name="Boufleur T.R."/>
            <person name="Ciampi-Guillardi M."/>
            <person name="Sukno S.A."/>
            <person name="Thon M.R."/>
            <person name="Massola Junior N.S."/>
            <person name="Baroncelli R."/>
        </authorList>
    </citation>
    <scope>NUCLEOTIDE SEQUENCE</scope>
    <source>
        <strain evidence="2">LFN0074</strain>
    </source>
</reference>
<name>A0A8H6KK58_9PEZI</name>
<feature type="region of interest" description="Disordered" evidence="1">
    <location>
        <begin position="49"/>
        <end position="71"/>
    </location>
</feature>
<dbReference type="EMBL" id="WIGM01000241">
    <property type="protein sequence ID" value="KAF6832256.1"/>
    <property type="molecule type" value="Genomic_DNA"/>
</dbReference>